<dbReference type="PANTHER" id="PTHR34512:SF30">
    <property type="entry name" value="OUTER MEMBRANE PROTEIN ASSEMBLY FACTOR BAMB"/>
    <property type="match status" value="1"/>
</dbReference>
<reference evidence="3 4" key="1">
    <citation type="journal article" date="2020" name="Proc. Natl. Acad. Sci. U.S.A.">
        <title>Ecological drivers of bacterial community assembly in synthetic phycospheres.</title>
        <authorList>
            <person name="Fu H."/>
            <person name="Uchimiya M."/>
            <person name="Gore J."/>
            <person name="Moran M.A."/>
        </authorList>
    </citation>
    <scope>NUCLEOTIDE SEQUENCE [LARGE SCALE GENOMIC DNA]</scope>
    <source>
        <strain evidence="3">HF-Din03</strain>
    </source>
</reference>
<sequence length="438" mass="45397">MVTSSFSRIGASLMGSALLLLSACAEPEVILPGAREDIRPGATDAVVNQGRAIRLPAQQANSAWAQAPGTEAFRTAHPALRSTPQLVWSTPIGSGDEKRQRITADPVVAGGLIYTLDSAARVSGVTPGGGLAWQTDLVPPGEDEGQATGGGMAYADGILYVSSGYGLLTALEAKTGTVRWQQKLNATGSGTPTIRDGLLYLVAGDDTGWAINIKDGRIAWQVQATPSVGNVLGAPAPAMTPDLVIFAFGSGDLIGSFRQGGVRRWGASVSGQRKGRAAARIGDVTGSPVIQGKTVYAGNHSGRTVAFRADNGERLWTATEGALGPVWPAGDSIFLVSDRSQILRLDASDGSVIWAQDLPGFIKDKPKKRGASYAHYGPVVAGGRVIVASNDGYLRLYNPEDGAMISRVEVPGGATTGPVVAGNTLYVVGAKGQLHAFR</sequence>
<dbReference type="Gene3D" id="2.130.10.10">
    <property type="entry name" value="YVTN repeat-like/Quinoprotein amine dehydrogenase"/>
    <property type="match status" value="1"/>
</dbReference>
<dbReference type="InterPro" id="IPR015943">
    <property type="entry name" value="WD40/YVTN_repeat-like_dom_sf"/>
</dbReference>
<dbReference type="InterPro" id="IPR002372">
    <property type="entry name" value="PQQ_rpt_dom"/>
</dbReference>
<dbReference type="Pfam" id="PF13360">
    <property type="entry name" value="PQQ_2"/>
    <property type="match status" value="2"/>
</dbReference>
<dbReference type="AlphaFoldDB" id="A0A850LHF3"/>
<name>A0A850LHF3_9RHOB</name>
<evidence type="ECO:0000256" key="1">
    <source>
        <dbReference type="SAM" id="SignalP"/>
    </source>
</evidence>
<dbReference type="EMBL" id="JABXIY010000024">
    <property type="protein sequence ID" value="NVK97199.1"/>
    <property type="molecule type" value="Genomic_DNA"/>
</dbReference>
<dbReference type="Proteomes" id="UP000565723">
    <property type="component" value="Unassembled WGS sequence"/>
</dbReference>
<evidence type="ECO:0000313" key="4">
    <source>
        <dbReference type="Proteomes" id="UP000565723"/>
    </source>
</evidence>
<protein>
    <submittedName>
        <fullName evidence="3">PQQ-binding-like beta-propeller repeat protein</fullName>
    </submittedName>
</protein>
<comment type="caution">
    <text evidence="3">The sequence shown here is derived from an EMBL/GenBank/DDBJ whole genome shotgun (WGS) entry which is preliminary data.</text>
</comment>
<organism evidence="3 4">
    <name type="scientific">Ruegeria pomeroyi</name>
    <dbReference type="NCBI Taxonomy" id="89184"/>
    <lineage>
        <taxon>Bacteria</taxon>
        <taxon>Pseudomonadati</taxon>
        <taxon>Pseudomonadota</taxon>
        <taxon>Alphaproteobacteria</taxon>
        <taxon>Rhodobacterales</taxon>
        <taxon>Roseobacteraceae</taxon>
        <taxon>Ruegeria</taxon>
    </lineage>
</organism>
<accession>A0A850LHF3</accession>
<dbReference type="InterPro" id="IPR018391">
    <property type="entry name" value="PQQ_b-propeller_rpt"/>
</dbReference>
<feature type="chain" id="PRO_5032874519" evidence="1">
    <location>
        <begin position="26"/>
        <end position="438"/>
    </location>
</feature>
<dbReference type="SMART" id="SM00564">
    <property type="entry name" value="PQQ"/>
    <property type="match status" value="6"/>
</dbReference>
<dbReference type="RefSeq" id="WP_044028356.1">
    <property type="nucleotide sequence ID" value="NZ_CP076685.1"/>
</dbReference>
<feature type="domain" description="Pyrrolo-quinoline quinone repeat" evidence="2">
    <location>
        <begin position="120"/>
        <end position="356"/>
    </location>
</feature>
<feature type="domain" description="Pyrrolo-quinoline quinone repeat" evidence="2">
    <location>
        <begin position="377"/>
        <end position="437"/>
    </location>
</feature>
<proteinExistence type="predicted"/>
<evidence type="ECO:0000313" key="3">
    <source>
        <dbReference type="EMBL" id="NVK97199.1"/>
    </source>
</evidence>
<dbReference type="PANTHER" id="PTHR34512">
    <property type="entry name" value="CELL SURFACE PROTEIN"/>
    <property type="match status" value="1"/>
</dbReference>
<dbReference type="InterPro" id="IPR011047">
    <property type="entry name" value="Quinoprotein_ADH-like_sf"/>
</dbReference>
<feature type="signal peptide" evidence="1">
    <location>
        <begin position="1"/>
        <end position="25"/>
    </location>
</feature>
<keyword evidence="1" id="KW-0732">Signal</keyword>
<gene>
    <name evidence="3" type="ORF">HW564_09750</name>
</gene>
<evidence type="ECO:0000259" key="2">
    <source>
        <dbReference type="Pfam" id="PF13360"/>
    </source>
</evidence>
<dbReference type="SUPFAM" id="SSF50998">
    <property type="entry name" value="Quinoprotein alcohol dehydrogenase-like"/>
    <property type="match status" value="1"/>
</dbReference>